<gene>
    <name evidence="2" type="primary">orf153</name>
</gene>
<keyword evidence="1" id="KW-0472">Membrane</keyword>
<keyword evidence="2" id="KW-0934">Plastid</keyword>
<name>A0A4D6WMU0_9FLOR</name>
<proteinExistence type="predicted"/>
<sequence>MDQRFFVIKKINYLLISIEALNIYSQEYLYNDKNTKISKNIKNIHVHIINNKYYNILPIIIYIFFLYQIINDIIIQKLANDIVIDFSNYMKTQLVKQYLNKFNYIYYKVYNYYNFNDNFNINEIAIINLYIIIKIYKKEGLFFLIKYLYKIDI</sequence>
<organism evidence="2">
    <name type="scientific">Apoglossum ruscifolium</name>
    <dbReference type="NCBI Taxonomy" id="167976"/>
    <lineage>
        <taxon>Eukaryota</taxon>
        <taxon>Rhodophyta</taxon>
        <taxon>Florideophyceae</taxon>
        <taxon>Rhodymeniophycidae</taxon>
        <taxon>Ceramiales</taxon>
        <taxon>Delesseriaceae</taxon>
        <taxon>Apoglossum</taxon>
    </lineage>
</organism>
<protein>
    <submittedName>
        <fullName evidence="2">Uncharacterized protein</fullName>
    </submittedName>
</protein>
<keyword evidence="1" id="KW-0812">Transmembrane</keyword>
<dbReference type="AlphaFoldDB" id="A0A4D6WMU0"/>
<reference evidence="2" key="1">
    <citation type="journal article" date="2019" name="Mol. Phylogenet. Evol.">
        <title>Morphological evolution and classification of the red algal order Ceramiales inferred using plastid phylogenomics.</title>
        <authorList>
            <person name="Diaz-Tapia P."/>
            <person name="Pasella M.M."/>
            <person name="Verbruggen H."/>
            <person name="Maggs C.A."/>
        </authorList>
    </citation>
    <scope>NUCLEOTIDE SEQUENCE</scope>
    <source>
        <strain evidence="2">PD2929_1</strain>
    </source>
</reference>
<evidence type="ECO:0000313" key="2">
    <source>
        <dbReference type="EMBL" id="QCI04542.1"/>
    </source>
</evidence>
<feature type="transmembrane region" description="Helical" evidence="1">
    <location>
        <begin position="53"/>
        <end position="70"/>
    </location>
</feature>
<evidence type="ECO:0000256" key="1">
    <source>
        <dbReference type="SAM" id="Phobius"/>
    </source>
</evidence>
<reference evidence="2" key="2">
    <citation type="submission" date="2019-04" db="EMBL/GenBank/DDBJ databases">
        <authorList>
            <person name="Pasella M."/>
        </authorList>
    </citation>
    <scope>NUCLEOTIDE SEQUENCE</scope>
    <source>
        <strain evidence="2">PD2929_1</strain>
    </source>
</reference>
<geneLocation type="plastid" evidence="2"/>
<accession>A0A4D6WMU0</accession>
<dbReference type="EMBL" id="MK814611">
    <property type="protein sequence ID" value="QCI04542.1"/>
    <property type="molecule type" value="Genomic_DNA"/>
</dbReference>
<keyword evidence="1" id="KW-1133">Transmembrane helix</keyword>